<evidence type="ECO:0000313" key="1">
    <source>
        <dbReference type="EMBL" id="KAJ2992732.1"/>
    </source>
</evidence>
<organism evidence="1 2">
    <name type="scientific">Xylaria curta</name>
    <dbReference type="NCBI Taxonomy" id="42375"/>
    <lineage>
        <taxon>Eukaryota</taxon>
        <taxon>Fungi</taxon>
        <taxon>Dikarya</taxon>
        <taxon>Ascomycota</taxon>
        <taxon>Pezizomycotina</taxon>
        <taxon>Sordariomycetes</taxon>
        <taxon>Xylariomycetidae</taxon>
        <taxon>Xylariales</taxon>
        <taxon>Xylariaceae</taxon>
        <taxon>Xylaria</taxon>
    </lineage>
</organism>
<reference evidence="1" key="1">
    <citation type="submission" date="2022-10" db="EMBL/GenBank/DDBJ databases">
        <title>Genome Sequence of Xylaria curta.</title>
        <authorList>
            <person name="Buettner E."/>
        </authorList>
    </citation>
    <scope>NUCLEOTIDE SEQUENCE</scope>
    <source>
        <strain evidence="1">Babe10</strain>
    </source>
</reference>
<proteinExistence type="predicted"/>
<gene>
    <name evidence="1" type="ORF">NUW58_g2070</name>
</gene>
<evidence type="ECO:0000313" key="2">
    <source>
        <dbReference type="Proteomes" id="UP001143856"/>
    </source>
</evidence>
<name>A0ACC1PJB3_9PEZI</name>
<dbReference type="Proteomes" id="UP001143856">
    <property type="component" value="Unassembled WGS sequence"/>
</dbReference>
<comment type="caution">
    <text evidence="1">The sequence shown here is derived from an EMBL/GenBank/DDBJ whole genome shotgun (WGS) entry which is preliminary data.</text>
</comment>
<keyword evidence="2" id="KW-1185">Reference proteome</keyword>
<sequence length="829" mass="94602">MDFLFDNSTTPQDPPETSQLHGIAEMRSQLLEGQLNIEEFRTQLCHICDTVNHMLQDLCKRDNRFLYLRDALVEFIDGDLGLNDRLGRRAQHIELALSTDDSPIAATWMQLKWLIHNRTLVKKDINYRFNFQIAAFEIISSVIFEILNVFDLDIDVEEFMIPRQLPAYAALLNSLYHKTRDCEPKVATRKTTPNTPNQALSEFVYKSKLSPETDQVRVVEICPGSLDEPIECNLKVRSIKDDGIPETLSYVWGTEMSHEDILVDRQLFSVTRNLFEILRSLRHLNTTRTIWIDAICINQSDFEEKGRQVRLMRDIYSNAKGTVIYLTGSGLQRQVADELLVSIPPNLGGTTVDRYDLASILIEFRKYTLDSPWDCTQLALYLMLLACTKEILSHAWWGRIWTLQEGALPPSAPIIYHRDHSFTFDDVEDSMNIWLDVGKWSQEKKDHILSQVSGDSAGDQVLSTLALVQSLFNEKPPLLYYLRRHGQGYGKKYSFHSGTFYKFLWDTDTYQATNPRDKIYALESLVPRCIGKLIRIDYDEDYETVFTCATARCFNSEPTLAIAGKFSLLIEHKTNTITKDLSISDRESHSAPSWTIDFSYCASEKHTNRYATAATDLVTLHGVLYQQSVKYRKTLDRSKCQPMFATPRTLFCSGVDIDRIYETGKIPEIGPGDLFSKLFSLAVAIEARLRSRPPNFETPHPSSDLQEEAITRLISFFSLQPDYEPPPEDFEGFFSVRFKEIAGRPYFITEQGLVGISTAPVQQGDSLCLLHDACVYFVLRDVPDQGTSESDSKPEAAQKHRIVARAAVQETTNIPSLMASLPSRRFQII</sequence>
<dbReference type="EMBL" id="JAPDGR010000251">
    <property type="protein sequence ID" value="KAJ2992732.1"/>
    <property type="molecule type" value="Genomic_DNA"/>
</dbReference>
<protein>
    <submittedName>
        <fullName evidence="1">Uncharacterized protein</fullName>
    </submittedName>
</protein>
<accession>A0ACC1PJB3</accession>